<dbReference type="SUPFAM" id="SSF53613">
    <property type="entry name" value="Ribokinase-like"/>
    <property type="match status" value="1"/>
</dbReference>
<feature type="binding site" evidence="9">
    <location>
        <position position="999"/>
    </location>
    <ligand>
        <name>ATP</name>
        <dbReference type="ChEBI" id="CHEBI:30616"/>
    </ligand>
</feature>
<dbReference type="PROSITE" id="PS50084">
    <property type="entry name" value="KH_TYPE_1"/>
    <property type="match status" value="1"/>
</dbReference>
<keyword evidence="1 9" id="KW-0808">Transferase</keyword>
<dbReference type="Pfam" id="PF00294">
    <property type="entry name" value="PfkB"/>
    <property type="match status" value="1"/>
</dbReference>
<feature type="transmembrane region" description="Helical" evidence="12">
    <location>
        <begin position="763"/>
        <end position="788"/>
    </location>
</feature>
<dbReference type="Proteomes" id="UP000717515">
    <property type="component" value="Unassembled WGS sequence"/>
</dbReference>
<feature type="transmembrane region" description="Helical" evidence="12">
    <location>
        <begin position="342"/>
        <end position="363"/>
    </location>
</feature>
<dbReference type="GO" id="GO:0003723">
    <property type="term" value="F:RNA binding"/>
    <property type="evidence" value="ECO:0007669"/>
    <property type="project" value="UniProtKB-UniRule"/>
</dbReference>
<evidence type="ECO:0000256" key="5">
    <source>
        <dbReference type="ARBA" id="ARBA00022840"/>
    </source>
</evidence>
<keyword evidence="9" id="KW-0963">Cytoplasm</keyword>
<feature type="binding site" evidence="9">
    <location>
        <position position="1083"/>
    </location>
    <ligand>
        <name>K(+)</name>
        <dbReference type="ChEBI" id="CHEBI:29103"/>
    </ligand>
</feature>
<comment type="catalytic activity">
    <reaction evidence="9">
        <text>D-ribose + ATP = D-ribose 5-phosphate + ADP + H(+)</text>
        <dbReference type="Rhea" id="RHEA:13697"/>
        <dbReference type="ChEBI" id="CHEBI:15378"/>
        <dbReference type="ChEBI" id="CHEBI:30616"/>
        <dbReference type="ChEBI" id="CHEBI:47013"/>
        <dbReference type="ChEBI" id="CHEBI:78346"/>
        <dbReference type="ChEBI" id="CHEBI:456216"/>
        <dbReference type="EC" id="2.7.1.15"/>
    </reaction>
</comment>
<dbReference type="PROSITE" id="PS00636">
    <property type="entry name" value="DNAJ_1"/>
    <property type="match status" value="1"/>
</dbReference>
<dbReference type="SMART" id="SM00271">
    <property type="entry name" value="DnaJ"/>
    <property type="match status" value="1"/>
</dbReference>
<feature type="binding site" evidence="9">
    <location>
        <position position="955"/>
    </location>
    <ligand>
        <name>substrate</name>
    </ligand>
</feature>
<dbReference type="GO" id="GO:0005737">
    <property type="term" value="C:cytoplasm"/>
    <property type="evidence" value="ECO:0007669"/>
    <property type="project" value="UniProtKB-SubCell"/>
</dbReference>
<evidence type="ECO:0000256" key="10">
    <source>
        <dbReference type="PROSITE-ProRule" id="PRU00117"/>
    </source>
</evidence>
<feature type="binding site" evidence="9">
    <location>
        <position position="1087"/>
    </location>
    <ligand>
        <name>substrate</name>
    </ligand>
</feature>
<keyword evidence="2 9" id="KW-0479">Metal-binding</keyword>
<dbReference type="PRINTS" id="PR00625">
    <property type="entry name" value="JDOMAIN"/>
</dbReference>
<accession>A0A9P8CZ78</accession>
<feature type="transmembrane region" description="Helical" evidence="12">
    <location>
        <begin position="196"/>
        <end position="219"/>
    </location>
</feature>
<keyword evidence="4 9" id="KW-0418">Kinase</keyword>
<dbReference type="CDD" id="cd06257">
    <property type="entry name" value="DnaJ"/>
    <property type="match status" value="1"/>
</dbReference>
<evidence type="ECO:0000256" key="9">
    <source>
        <dbReference type="HAMAP-Rule" id="MF_03215"/>
    </source>
</evidence>
<evidence type="ECO:0000256" key="8">
    <source>
        <dbReference type="ARBA" id="ARBA00023277"/>
    </source>
</evidence>
<organism evidence="14 15">
    <name type="scientific">Mortierella alpina</name>
    <name type="common">Oleaginous fungus</name>
    <name type="synonym">Mortierella renispora</name>
    <dbReference type="NCBI Taxonomy" id="64518"/>
    <lineage>
        <taxon>Eukaryota</taxon>
        <taxon>Fungi</taxon>
        <taxon>Fungi incertae sedis</taxon>
        <taxon>Mucoromycota</taxon>
        <taxon>Mortierellomycotina</taxon>
        <taxon>Mortierellomycetes</taxon>
        <taxon>Mortierellales</taxon>
        <taxon>Mortierellaceae</taxon>
        <taxon>Mortierella</taxon>
    </lineage>
</organism>
<keyword evidence="9" id="KW-0539">Nucleus</keyword>
<feature type="active site" description="Proton acceptor" evidence="9">
    <location>
        <position position="1087"/>
    </location>
</feature>
<dbReference type="InterPro" id="IPR036869">
    <property type="entry name" value="J_dom_sf"/>
</dbReference>
<gene>
    <name evidence="14" type="ORF">KVV02_000030</name>
</gene>
<sequence length="1149" mass="126770">MDRNTVHLYEILGVPKSSSQDDLKKAYRRLALRYHPDKVNAAEVPDHETRFRDIAAAYEVLSDPKKRQVYDKYGMMGVQMAGTEIGARLVEIESLLCAIFWIVSVLIILAIIFLSFLTVRIDGRVNWSYTIVFIPLWILDAVLILAILFQLTRPIDSNDDHHDNEQDHEDGGSATAADREHRKKQKAQERKWQRTVGTLFALVNMLLFAAFHVLIVLKANDPTSISASQVFAPYFALEGIFFLLALIQLAMALKAAATAEILLTAKLALVFEALWWKVVRVVLAVLIMLRIDDNISCSWGIVFIPLYVVGVKYFIQLVLGYRAFSRMQNVEMRQQGQTMMMAGLVVFLVVGALVYSLVGLLAAKLDGHPFAASKVLIPVFIVLSILLCCCGCCLPCMLLASGAAEEEMTGPEGAEIRLVSPNLRIEGASTPEATSTPIGGSSPSSTRRFGRSGRSNAIMDTDSKLLYQIVDSSKGDSSESIAISARRETERARMLPDAEYREKLQEIVLALKILLDPWKRRVYDVYGMAGIQMAETKFGANYLKWHMGIHEHSTTAILWMITLVQWTKMLDDFKPAWAWWSPIWNIVALDLFMILSTLFRYPFCEDIGMPFDLAPPGLQGSRRVNMIFSLANATLFIAFQSLVILKIDEPSSFATAVVFVPFFLLLANLSVQGIVRLTPHLTQAEGSPVTQALLVYDSLSWKIAYLALAVLIILRVDGFITCSWHVVFIPLYAVGQKYPLMIISDSMSLFKILDAQKRRQGAWLLLISIVACVVISSICYAGVAILAIKLDGGIANTIPLSPVAWVAYGIFAVDLIGMPLYLIHKKKAEEALTTAPAPGPIRTISSTSYTVSAGGKGANQSVALGRAGANVYHAGKIGKDGEWVRKIMEDAGVDTSYIKVAPKEATGRAIIQLSQESHDNSIVLFPGTNNTVTIEEARHVLKHFGKGDWIVMQNEISSGGEIMRAAKERGMTICFNPSPMTAELPKEYPLHLVDYLLINEIEAQGLYSFLTAPKSDSESISSASHITASESFPVLEKAYERISGIIITLGGDGLVARFRINAEDANMKEFRMGIVKGEVVNTTGAGDTFSGYFVANLVRNQEQDKRFSEEQLKAALEEASQAASLAVSKEGAMDSIPMKEEVDLAMNQK</sequence>
<name>A0A9P8CZ78_MORAP</name>
<feature type="transmembrane region" description="Helical" evidence="12">
    <location>
        <begin position="127"/>
        <end position="149"/>
    </location>
</feature>
<feature type="binding site" evidence="9">
    <location>
        <begin position="855"/>
        <end position="859"/>
    </location>
    <ligand>
        <name>substrate</name>
    </ligand>
</feature>
<keyword evidence="7 9" id="KW-0630">Potassium</keyword>
<comment type="similarity">
    <text evidence="9">Belongs to the carbohydrate kinase PfkB family. Ribokinase subfamily.</text>
</comment>
<dbReference type="Gene3D" id="1.10.287.110">
    <property type="entry name" value="DnaJ domain"/>
    <property type="match status" value="1"/>
</dbReference>
<evidence type="ECO:0000256" key="2">
    <source>
        <dbReference type="ARBA" id="ARBA00022723"/>
    </source>
</evidence>
<evidence type="ECO:0000313" key="15">
    <source>
        <dbReference type="Proteomes" id="UP000717515"/>
    </source>
</evidence>
<feature type="transmembrane region" description="Helical" evidence="12">
    <location>
        <begin position="301"/>
        <end position="321"/>
    </location>
</feature>
<feature type="transmembrane region" description="Helical" evidence="12">
    <location>
        <begin position="95"/>
        <end position="121"/>
    </location>
</feature>
<reference evidence="14" key="1">
    <citation type="submission" date="2021-07" db="EMBL/GenBank/DDBJ databases">
        <title>Draft genome of Mortierella alpina, strain LL118, isolated from an aspen leaf litter sample.</title>
        <authorList>
            <person name="Yang S."/>
            <person name="Vinatzer B.A."/>
        </authorList>
    </citation>
    <scope>NUCLEOTIDE SEQUENCE</scope>
    <source>
        <strain evidence="14">LL118</strain>
    </source>
</reference>
<keyword evidence="10" id="KW-0694">RNA-binding</keyword>
<dbReference type="GO" id="GO:0005524">
    <property type="term" value="F:ATP binding"/>
    <property type="evidence" value="ECO:0007669"/>
    <property type="project" value="UniProtKB-UniRule"/>
</dbReference>
<dbReference type="InterPro" id="IPR018253">
    <property type="entry name" value="DnaJ_domain_CS"/>
</dbReference>
<comment type="subcellular location">
    <subcellularLocation>
        <location evidence="9">Cytoplasm</location>
    </subcellularLocation>
    <subcellularLocation>
        <location evidence="9">Nucleus</location>
    </subcellularLocation>
</comment>
<feature type="domain" description="J" evidence="13">
    <location>
        <begin position="7"/>
        <end position="74"/>
    </location>
</feature>
<dbReference type="GO" id="GO:0005634">
    <property type="term" value="C:nucleus"/>
    <property type="evidence" value="ECO:0007669"/>
    <property type="project" value="UniProtKB-SubCell"/>
</dbReference>
<dbReference type="PANTHER" id="PTHR10584">
    <property type="entry name" value="SUGAR KINASE"/>
    <property type="match status" value="1"/>
</dbReference>
<keyword evidence="12" id="KW-0472">Membrane</keyword>
<feature type="binding site" evidence="9">
    <location>
        <position position="1081"/>
    </location>
    <ligand>
        <name>K(+)</name>
        <dbReference type="ChEBI" id="CHEBI:29103"/>
    </ligand>
</feature>
<feature type="transmembrane region" description="Helical" evidence="12">
    <location>
        <begin position="231"/>
        <end position="253"/>
    </location>
</feature>
<feature type="binding site" evidence="9">
    <location>
        <position position="1131"/>
    </location>
    <ligand>
        <name>K(+)</name>
        <dbReference type="ChEBI" id="CHEBI:29103"/>
    </ligand>
</feature>
<evidence type="ECO:0000259" key="13">
    <source>
        <dbReference type="PROSITE" id="PS50076"/>
    </source>
</evidence>
<feature type="transmembrane region" description="Helical" evidence="12">
    <location>
        <begin position="623"/>
        <end position="645"/>
    </location>
</feature>
<evidence type="ECO:0000256" key="3">
    <source>
        <dbReference type="ARBA" id="ARBA00022741"/>
    </source>
</evidence>
<dbReference type="EMBL" id="JAIFTL010000044">
    <property type="protein sequence ID" value="KAG9325282.1"/>
    <property type="molecule type" value="Genomic_DNA"/>
</dbReference>
<feature type="binding site" evidence="9">
    <location>
        <begin position="1048"/>
        <end position="1053"/>
    </location>
    <ligand>
        <name>ATP</name>
        <dbReference type="ChEBI" id="CHEBI:30616"/>
    </ligand>
</feature>
<protein>
    <recommendedName>
        <fullName evidence="9">Ribokinase</fullName>
        <shortName evidence="9">RK</shortName>
        <ecNumber evidence="9">2.7.1.15</ecNumber>
    </recommendedName>
</protein>
<comment type="subunit">
    <text evidence="9">Homodimer.</text>
</comment>
<evidence type="ECO:0000256" key="11">
    <source>
        <dbReference type="SAM" id="MobiDB-lite"/>
    </source>
</evidence>
<dbReference type="Pfam" id="PF00226">
    <property type="entry name" value="DnaJ"/>
    <property type="match status" value="1"/>
</dbReference>
<comment type="caution">
    <text evidence="9">Lacks conserved residue(s) required for the propagation of feature annotation.</text>
</comment>
<dbReference type="PRINTS" id="PR00990">
    <property type="entry name" value="RIBOKINASE"/>
</dbReference>
<dbReference type="GO" id="GO:0046872">
    <property type="term" value="F:metal ion binding"/>
    <property type="evidence" value="ECO:0007669"/>
    <property type="project" value="UniProtKB-KW"/>
</dbReference>
<feature type="transmembrane region" description="Helical" evidence="12">
    <location>
        <begin position="375"/>
        <end position="400"/>
    </location>
</feature>
<dbReference type="CDD" id="cd01174">
    <property type="entry name" value="ribokinase"/>
    <property type="match status" value="1"/>
</dbReference>
<feature type="binding site" evidence="9">
    <location>
        <begin position="1086"/>
        <end position="1087"/>
    </location>
    <ligand>
        <name>ATP</name>
        <dbReference type="ChEBI" id="CHEBI:30616"/>
    </ligand>
</feature>
<evidence type="ECO:0000256" key="7">
    <source>
        <dbReference type="ARBA" id="ARBA00022958"/>
    </source>
</evidence>
<feature type="binding site" evidence="9">
    <location>
        <position position="1135"/>
    </location>
    <ligand>
        <name>K(+)</name>
        <dbReference type="ChEBI" id="CHEBI:29103"/>
    </ligand>
</feature>
<dbReference type="AlphaFoldDB" id="A0A9P8CZ78"/>
<evidence type="ECO:0000256" key="4">
    <source>
        <dbReference type="ARBA" id="ARBA00022777"/>
    </source>
</evidence>
<dbReference type="InterPro" id="IPR001623">
    <property type="entry name" value="DnaJ_domain"/>
</dbReference>
<keyword evidence="12" id="KW-0812">Transmembrane</keyword>
<dbReference type="GO" id="GO:0004747">
    <property type="term" value="F:ribokinase activity"/>
    <property type="evidence" value="ECO:0007669"/>
    <property type="project" value="UniProtKB-UniRule"/>
</dbReference>
<comment type="function">
    <text evidence="9">Catalyzes the phosphorylation of ribose at O-5 in a reaction requiring ATP and magnesium. The resulting D-ribose-5-phosphate can then be used either for sythesis of nucleotides, histidine, and tryptophan, or as a component of the pentose phosphate pathway.</text>
</comment>
<feature type="compositionally biased region" description="Basic and acidic residues" evidence="11">
    <location>
        <begin position="159"/>
        <end position="171"/>
    </location>
</feature>
<proteinExistence type="inferred from homology"/>
<keyword evidence="12" id="KW-1133">Transmembrane helix</keyword>
<comment type="cofactor">
    <cofactor evidence="9">
        <name>Mg(2+)</name>
        <dbReference type="ChEBI" id="CHEBI:18420"/>
    </cofactor>
    <text evidence="9">Requires a divalent cation, most likely magnesium in vivo, as an electrophilic catalyst to aid phosphoryl group transfer. It is the chelate of the metal and the nucleotide that is the actual substrate.</text>
</comment>
<keyword evidence="3 9" id="KW-0547">Nucleotide-binding</keyword>
<dbReference type="InterPro" id="IPR002139">
    <property type="entry name" value="Ribo/fructo_kinase"/>
</dbReference>
<dbReference type="Gene3D" id="3.40.1190.20">
    <property type="match status" value="1"/>
</dbReference>
<dbReference type="GO" id="GO:0019303">
    <property type="term" value="P:D-ribose catabolic process"/>
    <property type="evidence" value="ECO:0007669"/>
    <property type="project" value="UniProtKB-UniRule"/>
</dbReference>
<dbReference type="PROSITE" id="PS50076">
    <property type="entry name" value="DNAJ_2"/>
    <property type="match status" value="2"/>
</dbReference>
<dbReference type="PANTHER" id="PTHR10584:SF166">
    <property type="entry name" value="RIBOKINASE"/>
    <property type="match status" value="1"/>
</dbReference>
<feature type="region of interest" description="Disordered" evidence="11">
    <location>
        <begin position="428"/>
        <end position="455"/>
    </location>
</feature>
<comment type="caution">
    <text evidence="14">The sequence shown here is derived from an EMBL/GenBank/DDBJ whole genome shotgun (WGS) entry which is preliminary data.</text>
</comment>
<feature type="compositionally biased region" description="Low complexity" evidence="11">
    <location>
        <begin position="434"/>
        <end position="455"/>
    </location>
</feature>
<feature type="transmembrane region" description="Helical" evidence="12">
    <location>
        <begin position="703"/>
        <end position="734"/>
    </location>
</feature>
<keyword evidence="8 9" id="KW-0119">Carbohydrate metabolism</keyword>
<keyword evidence="5 9" id="KW-0067">ATP-binding</keyword>
<evidence type="ECO:0000256" key="1">
    <source>
        <dbReference type="ARBA" id="ARBA00022679"/>
    </source>
</evidence>
<feature type="transmembrane region" description="Helical" evidence="12">
    <location>
        <begin position="265"/>
        <end position="289"/>
    </location>
</feature>
<comment type="activity regulation">
    <text evidence="9">Activated by a monovalent cation that binds near, but not in, the active site. The most likely occupant of the site in vivo is potassium. Ion binding induces a conformational change that may alter substrate affinity.</text>
</comment>
<dbReference type="InterPro" id="IPR029056">
    <property type="entry name" value="Ribokinase-like"/>
</dbReference>
<dbReference type="HAMAP" id="MF_01987">
    <property type="entry name" value="Ribokinase"/>
    <property type="match status" value="1"/>
</dbReference>
<dbReference type="EC" id="2.7.1.15" evidence="9"/>
<keyword evidence="6 9" id="KW-0460">Magnesium</keyword>
<evidence type="ECO:0000256" key="6">
    <source>
        <dbReference type="ARBA" id="ARBA00022842"/>
    </source>
</evidence>
<feature type="domain" description="J" evidence="13">
    <location>
        <begin position="465"/>
        <end position="527"/>
    </location>
</feature>
<feature type="binding site" evidence="9">
    <location>
        <position position="1126"/>
    </location>
    <ligand>
        <name>K(+)</name>
        <dbReference type="ChEBI" id="CHEBI:29103"/>
    </ligand>
</feature>
<feature type="transmembrane region" description="Helical" evidence="12">
    <location>
        <begin position="803"/>
        <end position="823"/>
    </location>
</feature>
<comment type="pathway">
    <text evidence="9">Carbohydrate metabolism; D-ribose degradation; D-ribose 5-phosphate from beta-D-ribopyranose: step 2/2.</text>
</comment>
<feature type="transmembrane region" description="Helical" evidence="12">
    <location>
        <begin position="583"/>
        <end position="603"/>
    </location>
</feature>
<feature type="transmembrane region" description="Helical" evidence="12">
    <location>
        <begin position="652"/>
        <end position="671"/>
    </location>
</feature>
<dbReference type="InterPro" id="IPR011611">
    <property type="entry name" value="PfkB_dom"/>
</dbReference>
<dbReference type="InterPro" id="IPR011877">
    <property type="entry name" value="Ribokinase"/>
</dbReference>
<evidence type="ECO:0000256" key="12">
    <source>
        <dbReference type="SAM" id="Phobius"/>
    </source>
</evidence>
<dbReference type="Pfam" id="PF10269">
    <property type="entry name" value="Tmemb_185A"/>
    <property type="match status" value="1"/>
</dbReference>
<evidence type="ECO:0000313" key="14">
    <source>
        <dbReference type="EMBL" id="KAG9325282.1"/>
    </source>
</evidence>
<feature type="region of interest" description="Disordered" evidence="11">
    <location>
        <begin position="159"/>
        <end position="189"/>
    </location>
</feature>
<dbReference type="InterPro" id="IPR019396">
    <property type="entry name" value="TM_Fragile-X-F-assoc"/>
</dbReference>
<feature type="binding site" evidence="9">
    <location>
        <position position="1129"/>
    </location>
    <ligand>
        <name>K(+)</name>
        <dbReference type="ChEBI" id="CHEBI:29103"/>
    </ligand>
</feature>
<dbReference type="SUPFAM" id="SSF46565">
    <property type="entry name" value="Chaperone J-domain"/>
    <property type="match status" value="2"/>
</dbReference>